<evidence type="ECO:0000313" key="3">
    <source>
        <dbReference type="EMBL" id="TCZ76601.1"/>
    </source>
</evidence>
<evidence type="ECO:0000259" key="2">
    <source>
        <dbReference type="Pfam" id="PF02517"/>
    </source>
</evidence>
<keyword evidence="4" id="KW-1185">Reference proteome</keyword>
<feature type="transmembrane region" description="Helical" evidence="1">
    <location>
        <begin position="215"/>
        <end position="234"/>
    </location>
</feature>
<dbReference type="InterPro" id="IPR003675">
    <property type="entry name" value="Rce1/LyrA-like_dom"/>
</dbReference>
<reference evidence="3 4" key="1">
    <citation type="submission" date="2019-03" db="EMBL/GenBank/DDBJ databases">
        <authorList>
            <person name="Kim M.K.M."/>
        </authorList>
    </citation>
    <scope>NUCLEOTIDE SEQUENCE [LARGE SCALE GENOMIC DNA]</scope>
    <source>
        <strain evidence="3 4">18JY21-1</strain>
    </source>
</reference>
<dbReference type="EMBL" id="SKFG01000012">
    <property type="protein sequence ID" value="TCZ76601.1"/>
    <property type="molecule type" value="Genomic_DNA"/>
</dbReference>
<dbReference type="PANTHER" id="PTHR36435">
    <property type="entry name" value="SLR1288 PROTEIN"/>
    <property type="match status" value="1"/>
</dbReference>
<dbReference type="OrthoDB" id="371054at2"/>
<sequence length="253" mass="28625">MNNKLTFSVKHPIWTVTIIELLVIILMTAAGAYATIMELDYTAPVLIAFAPIALALMIYFTWRRKWQRIGFRSLRTISRSDWLYYLPLIAVLVLYAMNGIKPVTGSEVLYCLFVALLVGFVEETIYRGLIFQTLVKKSIPAAVITSTLLFFLTHMLNLLSGQDMLDTVLQLIYALLIGLTLVLFVLKTGNIIPGILFHFVHNLFQDQFIGNTSTMTQIIIVMCVMAAVSTWLAIDLKRTKQWRQWVISGTVNG</sequence>
<keyword evidence="1" id="KW-0812">Transmembrane</keyword>
<name>A0A4R4EEK2_9BACL</name>
<keyword evidence="3" id="KW-0378">Hydrolase</keyword>
<organism evidence="3 4">
    <name type="scientific">Paenibacillus albiflavus</name>
    <dbReference type="NCBI Taxonomy" id="2545760"/>
    <lineage>
        <taxon>Bacteria</taxon>
        <taxon>Bacillati</taxon>
        <taxon>Bacillota</taxon>
        <taxon>Bacilli</taxon>
        <taxon>Bacillales</taxon>
        <taxon>Paenibacillaceae</taxon>
        <taxon>Paenibacillus</taxon>
    </lineage>
</organism>
<comment type="caution">
    <text evidence="3">The sequence shown here is derived from an EMBL/GenBank/DDBJ whole genome shotgun (WGS) entry which is preliminary data.</text>
</comment>
<dbReference type="RefSeq" id="WP_132418574.1">
    <property type="nucleotide sequence ID" value="NZ_SKFG01000012.1"/>
</dbReference>
<dbReference type="AlphaFoldDB" id="A0A4R4EEK2"/>
<keyword evidence="1" id="KW-0472">Membrane</keyword>
<feature type="transmembrane region" description="Helical" evidence="1">
    <location>
        <begin position="168"/>
        <end position="186"/>
    </location>
</feature>
<dbReference type="GO" id="GO:0004175">
    <property type="term" value="F:endopeptidase activity"/>
    <property type="evidence" value="ECO:0007669"/>
    <property type="project" value="UniProtKB-ARBA"/>
</dbReference>
<keyword evidence="3" id="KW-0645">Protease</keyword>
<accession>A0A4R4EEK2</accession>
<dbReference type="PANTHER" id="PTHR36435:SF1">
    <property type="entry name" value="CAAX AMINO TERMINAL PROTEASE FAMILY PROTEIN"/>
    <property type="match status" value="1"/>
</dbReference>
<evidence type="ECO:0000256" key="1">
    <source>
        <dbReference type="SAM" id="Phobius"/>
    </source>
</evidence>
<dbReference type="Pfam" id="PF02517">
    <property type="entry name" value="Rce1-like"/>
    <property type="match status" value="1"/>
</dbReference>
<dbReference type="Proteomes" id="UP000295418">
    <property type="component" value="Unassembled WGS sequence"/>
</dbReference>
<dbReference type="GO" id="GO:0008237">
    <property type="term" value="F:metallopeptidase activity"/>
    <property type="evidence" value="ECO:0007669"/>
    <property type="project" value="UniProtKB-KW"/>
</dbReference>
<dbReference type="GO" id="GO:0080120">
    <property type="term" value="P:CAAX-box protein maturation"/>
    <property type="evidence" value="ECO:0007669"/>
    <property type="project" value="UniProtKB-ARBA"/>
</dbReference>
<feature type="transmembrane region" description="Helical" evidence="1">
    <location>
        <begin position="82"/>
        <end position="101"/>
    </location>
</feature>
<evidence type="ECO:0000313" key="4">
    <source>
        <dbReference type="Proteomes" id="UP000295418"/>
    </source>
</evidence>
<keyword evidence="3" id="KW-0482">Metalloprotease</keyword>
<keyword evidence="1" id="KW-1133">Transmembrane helix</keyword>
<proteinExistence type="predicted"/>
<feature type="transmembrane region" description="Helical" evidence="1">
    <location>
        <begin position="12"/>
        <end position="35"/>
    </location>
</feature>
<gene>
    <name evidence="3" type="ORF">E0485_13495</name>
</gene>
<dbReference type="GO" id="GO:0006508">
    <property type="term" value="P:proteolysis"/>
    <property type="evidence" value="ECO:0007669"/>
    <property type="project" value="UniProtKB-KW"/>
</dbReference>
<protein>
    <submittedName>
        <fullName evidence="3">CPBP family intramembrane metalloprotease</fullName>
    </submittedName>
</protein>
<feature type="transmembrane region" description="Helical" evidence="1">
    <location>
        <begin position="41"/>
        <end position="62"/>
    </location>
</feature>
<feature type="domain" description="CAAX prenyl protease 2/Lysostaphin resistance protein A-like" evidence="2">
    <location>
        <begin position="107"/>
        <end position="204"/>
    </location>
</feature>
<feature type="transmembrane region" description="Helical" evidence="1">
    <location>
        <begin position="138"/>
        <end position="156"/>
    </location>
</feature>
<dbReference type="InterPro" id="IPR052710">
    <property type="entry name" value="CAAX_protease"/>
</dbReference>